<name>A0A284VLK6_9EURY</name>
<comment type="subunit">
    <text evidence="3">Homotrimer. The subunits circularize to form a toroid; DNA passes through its center. Replication factor C (RFC) is required to load the toroid on the DNA.</text>
</comment>
<dbReference type="PRINTS" id="PR00339">
    <property type="entry name" value="PCNACYCLIN"/>
</dbReference>
<dbReference type="GO" id="GO:0006275">
    <property type="term" value="P:regulation of DNA replication"/>
    <property type="evidence" value="ECO:0007669"/>
    <property type="project" value="UniProtKB-UniRule"/>
</dbReference>
<dbReference type="GO" id="GO:0003677">
    <property type="term" value="F:DNA binding"/>
    <property type="evidence" value="ECO:0007669"/>
    <property type="project" value="UniProtKB-UniRule"/>
</dbReference>
<sequence>MFKALIGAEKLKDSIESISTLVDEARFRLTPQGLSVKAVDPANVAMVSFELSKDAFESFDATEGELGIDLTKLIGVMEMAEKSDNIELELDEASHKLIVRMRGLAYTMSLLDPSSIRKEPKVPTLDLPAHIVIRGEDIKRAVKAAEKVSDYMSMGVKGDVFFMEAEGDTDKVHVELGKSQLIDLQGTDAKSLFSLDYLSDMSKILGKSNEVNIDLGKDFPLKIRIKIAEGHGEVSYMLAPRVESE</sequence>
<dbReference type="PANTHER" id="PTHR11352:SF0">
    <property type="entry name" value="PROLIFERATING CELL NUCLEAR ANTIGEN"/>
    <property type="match status" value="1"/>
</dbReference>
<dbReference type="AlphaFoldDB" id="A0A284VLK6"/>
<dbReference type="InterPro" id="IPR046938">
    <property type="entry name" value="DNA_clamp_sf"/>
</dbReference>
<keyword evidence="2 3" id="KW-0238">DNA-binding</keyword>
<dbReference type="InterPro" id="IPR022659">
    <property type="entry name" value="Pr_cel_nuc_antig_CS"/>
</dbReference>
<dbReference type="Pfam" id="PF00705">
    <property type="entry name" value="PCNA_N"/>
    <property type="match status" value="1"/>
</dbReference>
<dbReference type="Gene3D" id="3.70.10.10">
    <property type="match status" value="1"/>
</dbReference>
<accession>A0A284VLK6</accession>
<dbReference type="RefSeq" id="WP_096204414.1">
    <property type="nucleotide sequence ID" value="NZ_FZMP01000075.1"/>
</dbReference>
<evidence type="ECO:0000313" key="6">
    <source>
        <dbReference type="Proteomes" id="UP000218615"/>
    </source>
</evidence>
<dbReference type="CDD" id="cd00577">
    <property type="entry name" value="PCNA"/>
    <property type="match status" value="1"/>
</dbReference>
<feature type="domain" description="Proliferating cell nuclear antigen PCNA N-terminal" evidence="4">
    <location>
        <begin position="8"/>
        <end position="98"/>
    </location>
</feature>
<organism evidence="5 6">
    <name type="scientific">Candidatus Methanoperedens nitratireducens</name>
    <dbReference type="NCBI Taxonomy" id="1392998"/>
    <lineage>
        <taxon>Archaea</taxon>
        <taxon>Methanobacteriati</taxon>
        <taxon>Methanobacteriota</taxon>
        <taxon>Stenosarchaea group</taxon>
        <taxon>Methanomicrobia</taxon>
        <taxon>Methanosarcinales</taxon>
        <taxon>ANME-2 cluster</taxon>
        <taxon>Candidatus Methanoperedentaceae</taxon>
        <taxon>Candidatus Methanoperedens</taxon>
    </lineage>
</organism>
<evidence type="ECO:0000256" key="2">
    <source>
        <dbReference type="ARBA" id="ARBA00023125"/>
    </source>
</evidence>
<evidence type="ECO:0000256" key="3">
    <source>
        <dbReference type="HAMAP-Rule" id="MF_00317"/>
    </source>
</evidence>
<dbReference type="EMBL" id="FZMP01000075">
    <property type="protein sequence ID" value="SNQ60161.1"/>
    <property type="molecule type" value="Genomic_DNA"/>
</dbReference>
<dbReference type="HAMAP" id="MF_00317">
    <property type="entry name" value="DNApol_clamp_arch"/>
    <property type="match status" value="1"/>
</dbReference>
<reference evidence="6" key="1">
    <citation type="submission" date="2017-06" db="EMBL/GenBank/DDBJ databases">
        <authorList>
            <person name="Cremers G."/>
        </authorList>
    </citation>
    <scope>NUCLEOTIDE SEQUENCE [LARGE SCALE GENOMIC DNA]</scope>
</reference>
<evidence type="ECO:0000259" key="4">
    <source>
        <dbReference type="Pfam" id="PF00705"/>
    </source>
</evidence>
<dbReference type="NCBIfam" id="NF002222">
    <property type="entry name" value="PRK01115.1-5"/>
    <property type="match status" value="1"/>
</dbReference>
<dbReference type="PROSITE" id="PS01251">
    <property type="entry name" value="PCNA_1"/>
    <property type="match status" value="1"/>
</dbReference>
<evidence type="ECO:0000256" key="1">
    <source>
        <dbReference type="ARBA" id="ARBA00022705"/>
    </source>
</evidence>
<evidence type="ECO:0000313" key="5">
    <source>
        <dbReference type="EMBL" id="SNQ60161.1"/>
    </source>
</evidence>
<dbReference type="Proteomes" id="UP000218615">
    <property type="component" value="Unassembled WGS sequence"/>
</dbReference>
<protein>
    <recommendedName>
        <fullName evidence="3">DNA polymerase sliding clamp</fullName>
    </recommendedName>
    <alternativeName>
        <fullName evidence="3">Proliferating cell nuclear antigen homolog</fullName>
        <shortName evidence="3">PCNA</shortName>
    </alternativeName>
</protein>
<dbReference type="GO" id="GO:0006272">
    <property type="term" value="P:leading strand elongation"/>
    <property type="evidence" value="ECO:0007669"/>
    <property type="project" value="TreeGrafter"/>
</dbReference>
<dbReference type="SUPFAM" id="SSF55979">
    <property type="entry name" value="DNA clamp"/>
    <property type="match status" value="2"/>
</dbReference>
<dbReference type="InterPro" id="IPR000730">
    <property type="entry name" value="Pr_cel_nuc_antig"/>
</dbReference>
<dbReference type="OrthoDB" id="14749at2157"/>
<dbReference type="InterPro" id="IPR022648">
    <property type="entry name" value="Pr_cel_nuc_antig_N"/>
</dbReference>
<gene>
    <name evidence="3 5" type="primary">pcn</name>
    <name evidence="5" type="ORF">MNV_1660003</name>
</gene>
<dbReference type="PANTHER" id="PTHR11352">
    <property type="entry name" value="PROLIFERATING CELL NUCLEAR ANTIGEN"/>
    <property type="match status" value="1"/>
</dbReference>
<dbReference type="GO" id="GO:0030337">
    <property type="term" value="F:DNA polymerase processivity factor activity"/>
    <property type="evidence" value="ECO:0007669"/>
    <property type="project" value="UniProtKB-UniRule"/>
</dbReference>
<comment type="function">
    <text evidence="3">Sliding clamp subunit that acts as a moving platform for DNA processing. Responsible for tethering the catalytic subunit of DNA polymerase and other proteins to DNA during high-speed replication.</text>
</comment>
<keyword evidence="1 3" id="KW-0235">DNA replication</keyword>
<comment type="similarity">
    <text evidence="3">Belongs to the PCNA family.</text>
</comment>
<keyword evidence="6" id="KW-1185">Reference proteome</keyword>
<proteinExistence type="inferred from homology"/>